<dbReference type="Pfam" id="PF03641">
    <property type="entry name" value="Lysine_decarbox"/>
    <property type="match status" value="1"/>
</dbReference>
<dbReference type="EMBL" id="CAEZSR010000028">
    <property type="protein sequence ID" value="CAB4551295.1"/>
    <property type="molecule type" value="Genomic_DNA"/>
</dbReference>
<evidence type="ECO:0000313" key="1">
    <source>
        <dbReference type="EMBL" id="CAB4551295.1"/>
    </source>
</evidence>
<reference evidence="1" key="1">
    <citation type="submission" date="2020-05" db="EMBL/GenBank/DDBJ databases">
        <authorList>
            <person name="Chiriac C."/>
            <person name="Salcher M."/>
            <person name="Ghai R."/>
            <person name="Kavagutti S V."/>
        </authorList>
    </citation>
    <scope>NUCLEOTIDE SEQUENCE</scope>
</reference>
<dbReference type="NCBIfam" id="TIGR00730">
    <property type="entry name" value="Rossman fold protein, TIGR00730 family"/>
    <property type="match status" value="1"/>
</dbReference>
<dbReference type="Gene3D" id="3.40.50.450">
    <property type="match status" value="1"/>
</dbReference>
<dbReference type="GO" id="GO:0005829">
    <property type="term" value="C:cytosol"/>
    <property type="evidence" value="ECO:0007669"/>
    <property type="project" value="TreeGrafter"/>
</dbReference>
<dbReference type="SUPFAM" id="SSF102405">
    <property type="entry name" value="MCP/YpsA-like"/>
    <property type="match status" value="1"/>
</dbReference>
<organism evidence="1">
    <name type="scientific">freshwater metagenome</name>
    <dbReference type="NCBI Taxonomy" id="449393"/>
    <lineage>
        <taxon>unclassified sequences</taxon>
        <taxon>metagenomes</taxon>
        <taxon>ecological metagenomes</taxon>
    </lineage>
</organism>
<dbReference type="AlphaFoldDB" id="A0A6J6CJD3"/>
<dbReference type="GO" id="GO:0009691">
    <property type="term" value="P:cytokinin biosynthetic process"/>
    <property type="evidence" value="ECO:0007669"/>
    <property type="project" value="InterPro"/>
</dbReference>
<dbReference type="GO" id="GO:0016787">
    <property type="term" value="F:hydrolase activity"/>
    <property type="evidence" value="ECO:0007669"/>
    <property type="project" value="InterPro"/>
</dbReference>
<dbReference type="InterPro" id="IPR031100">
    <property type="entry name" value="LOG_fam"/>
</dbReference>
<proteinExistence type="predicted"/>
<gene>
    <name evidence="1" type="ORF">UFOPK1493_01081</name>
</gene>
<dbReference type="InterPro" id="IPR005269">
    <property type="entry name" value="LOG"/>
</dbReference>
<dbReference type="InterPro" id="IPR052341">
    <property type="entry name" value="LOG_family_nucleotidases"/>
</dbReference>
<protein>
    <submittedName>
        <fullName evidence="1">Unannotated protein</fullName>
    </submittedName>
</protein>
<name>A0A6J6CJD3_9ZZZZ</name>
<dbReference type="PANTHER" id="PTHR43393">
    <property type="entry name" value="CYTOKININ RIBOSIDE 5'-MONOPHOSPHATE PHOSPHORIBOHYDROLASE"/>
    <property type="match status" value="1"/>
</dbReference>
<dbReference type="PANTHER" id="PTHR43393:SF2">
    <property type="entry name" value="CYTOKININ RIBOSIDE 5'-MONOPHOSPHATE PHOSPHORIBOHYDROLASE"/>
    <property type="match status" value="1"/>
</dbReference>
<sequence>MTGDAVTPGVEPPIPAPVPVEDAYAHLAAALEALPTSRHRRVATQMVEAMTEMFRIQPDLADLKITAAALTEMGEAFEMFLPYGDAPKLTIFGSARTKQDDPLYRLAREVAADLAQAGWMVITGAGPGIMQAAMEGAGREHSIGVSIRLPFEQGANPVIAGDEKYVSMKYFFTRKLMLVKESRGFICLPGGFGTLDETFELLTLTQTGKGVPVPIVFLDTPGMGYWDAVHDFIDGLLARHGLVSPADTKLYLVTDDCHRAVDEVLRFYVNYHSMRYVGDLLVVRMHHTVTDEQLHLLNERFGHLCKRGTISRVDALEPERKDHDHPALPRIAFTFAKHGYGELRSMIDTINSFAPDPR</sequence>
<accession>A0A6J6CJD3</accession>